<comment type="caution">
    <text evidence="2">The sequence shown here is derived from an EMBL/GenBank/DDBJ whole genome shotgun (WGS) entry which is preliminary data.</text>
</comment>
<evidence type="ECO:0000313" key="2">
    <source>
        <dbReference type="EMBL" id="MFC4358169.1"/>
    </source>
</evidence>
<dbReference type="SUPFAM" id="SSF54427">
    <property type="entry name" value="NTF2-like"/>
    <property type="match status" value="1"/>
</dbReference>
<sequence length="129" mass="14475">MSVPDAVTTYYDALDDGDYEALREVLAPDFAQRRPDRTFEGREAFVRFMRDDRPRTDTVHAVDRVYRAGDADARGIGNGGGSNDEDRGGLEVAVRGRLLTADDREELVAFVDVFRVVDERIGELRTYTG</sequence>
<dbReference type="Proteomes" id="UP001595921">
    <property type="component" value="Unassembled WGS sequence"/>
</dbReference>
<dbReference type="AlphaFoldDB" id="A0ABD5PBU6"/>
<dbReference type="InterPro" id="IPR032710">
    <property type="entry name" value="NTF2-like_dom_sf"/>
</dbReference>
<dbReference type="EMBL" id="JBHSDS010000006">
    <property type="protein sequence ID" value="MFC4358169.1"/>
    <property type="molecule type" value="Genomic_DNA"/>
</dbReference>
<organism evidence="2 3">
    <name type="scientific">Halobium salinum</name>
    <dbReference type="NCBI Taxonomy" id="1364940"/>
    <lineage>
        <taxon>Archaea</taxon>
        <taxon>Methanobacteriati</taxon>
        <taxon>Methanobacteriota</taxon>
        <taxon>Stenosarchaea group</taxon>
        <taxon>Halobacteria</taxon>
        <taxon>Halobacteriales</taxon>
        <taxon>Haloferacaceae</taxon>
        <taxon>Halobium</taxon>
    </lineage>
</organism>
<dbReference type="Pfam" id="PF12680">
    <property type="entry name" value="SnoaL_2"/>
    <property type="match status" value="1"/>
</dbReference>
<proteinExistence type="predicted"/>
<gene>
    <name evidence="2" type="ORF">ACFO0N_09430</name>
</gene>
<name>A0ABD5PBU6_9EURY</name>
<evidence type="ECO:0000259" key="1">
    <source>
        <dbReference type="Pfam" id="PF12680"/>
    </source>
</evidence>
<evidence type="ECO:0000313" key="3">
    <source>
        <dbReference type="Proteomes" id="UP001595921"/>
    </source>
</evidence>
<dbReference type="Gene3D" id="3.10.450.50">
    <property type="match status" value="1"/>
</dbReference>
<reference evidence="2 3" key="1">
    <citation type="journal article" date="2019" name="Int. J. Syst. Evol. Microbiol.">
        <title>The Global Catalogue of Microorganisms (GCM) 10K type strain sequencing project: providing services to taxonomists for standard genome sequencing and annotation.</title>
        <authorList>
            <consortium name="The Broad Institute Genomics Platform"/>
            <consortium name="The Broad Institute Genome Sequencing Center for Infectious Disease"/>
            <person name="Wu L."/>
            <person name="Ma J."/>
        </authorList>
    </citation>
    <scope>NUCLEOTIDE SEQUENCE [LARGE SCALE GENOMIC DNA]</scope>
    <source>
        <strain evidence="2 3">CGMCC 1.12553</strain>
    </source>
</reference>
<keyword evidence="3" id="KW-1185">Reference proteome</keyword>
<dbReference type="InterPro" id="IPR037401">
    <property type="entry name" value="SnoaL-like"/>
</dbReference>
<dbReference type="RefSeq" id="WP_267624226.1">
    <property type="nucleotide sequence ID" value="NZ_JAODIW010000008.1"/>
</dbReference>
<protein>
    <submittedName>
        <fullName evidence="2">Nuclear transport factor 2 family protein</fullName>
    </submittedName>
</protein>
<feature type="domain" description="SnoaL-like" evidence="1">
    <location>
        <begin position="7"/>
        <end position="121"/>
    </location>
</feature>
<accession>A0ABD5PBU6</accession>